<dbReference type="Proteomes" id="UP000313359">
    <property type="component" value="Unassembled WGS sequence"/>
</dbReference>
<proteinExistence type="predicted"/>
<keyword evidence="2" id="KW-0472">Membrane</keyword>
<dbReference type="PANTHER" id="PTHR35519:SF2">
    <property type="entry name" value="PH DOMAIN PROTEIN"/>
    <property type="match status" value="1"/>
</dbReference>
<evidence type="ECO:0008006" key="5">
    <source>
        <dbReference type="Google" id="ProtNLM"/>
    </source>
</evidence>
<feature type="compositionally biased region" description="Polar residues" evidence="1">
    <location>
        <begin position="215"/>
        <end position="227"/>
    </location>
</feature>
<organism evidence="3 4">
    <name type="scientific">Lentinus tigrinus ALCF2SS1-6</name>
    <dbReference type="NCBI Taxonomy" id="1328759"/>
    <lineage>
        <taxon>Eukaryota</taxon>
        <taxon>Fungi</taxon>
        <taxon>Dikarya</taxon>
        <taxon>Basidiomycota</taxon>
        <taxon>Agaricomycotina</taxon>
        <taxon>Agaricomycetes</taxon>
        <taxon>Polyporales</taxon>
        <taxon>Polyporaceae</taxon>
        <taxon>Lentinus</taxon>
    </lineage>
</organism>
<accession>A0A5C2SA90</accession>
<sequence>MNSLAKSAGRKLFERNLKDYAPQDPLYETYTDKKGRQRRRKRQTPPGLSTRDAKILKSVQRRAHYLDKGFQLCGMRFGWTFLIGIIPGAGDVADAALNYLLVVRKAKQAEVPGWLLRQMLLNNAVSAAVGFVPFIGDIILAMYKANSRNAALLEEFLRIRGEEYLKATQHRVQDPENVRPGAGREPEEVVPGKKPDRNQSGLSTATGWFRRGSKKTNQQGAATDTSPVPSPERGRFIEDVPLSAAEGSKHH</sequence>
<evidence type="ECO:0000256" key="2">
    <source>
        <dbReference type="SAM" id="Phobius"/>
    </source>
</evidence>
<feature type="region of interest" description="Disordered" evidence="1">
    <location>
        <begin position="168"/>
        <end position="251"/>
    </location>
</feature>
<feature type="compositionally biased region" description="Basic and acidic residues" evidence="1">
    <location>
        <begin position="168"/>
        <end position="197"/>
    </location>
</feature>
<evidence type="ECO:0000313" key="3">
    <source>
        <dbReference type="EMBL" id="RPD60044.1"/>
    </source>
</evidence>
<keyword evidence="4" id="KW-1185">Reference proteome</keyword>
<dbReference type="EMBL" id="ML122267">
    <property type="protein sequence ID" value="RPD60044.1"/>
    <property type="molecule type" value="Genomic_DNA"/>
</dbReference>
<dbReference type="AlphaFoldDB" id="A0A5C2SA90"/>
<dbReference type="STRING" id="1328759.A0A5C2SA90"/>
<dbReference type="InterPro" id="IPR025187">
    <property type="entry name" value="DUF4112"/>
</dbReference>
<dbReference type="PANTHER" id="PTHR35519">
    <property type="entry name" value="MEMBRANE PROTEINS"/>
    <property type="match status" value="1"/>
</dbReference>
<gene>
    <name evidence="3" type="ORF">L227DRAFT_601012</name>
</gene>
<dbReference type="OrthoDB" id="2103474at2759"/>
<evidence type="ECO:0000256" key="1">
    <source>
        <dbReference type="SAM" id="MobiDB-lite"/>
    </source>
</evidence>
<name>A0A5C2SA90_9APHY</name>
<keyword evidence="2" id="KW-0812">Transmembrane</keyword>
<feature type="transmembrane region" description="Helical" evidence="2">
    <location>
        <begin position="77"/>
        <end position="100"/>
    </location>
</feature>
<evidence type="ECO:0000313" key="4">
    <source>
        <dbReference type="Proteomes" id="UP000313359"/>
    </source>
</evidence>
<protein>
    <recommendedName>
        <fullName evidence="5">PH domain-containing protein</fullName>
    </recommendedName>
</protein>
<keyword evidence="2" id="KW-1133">Transmembrane helix</keyword>
<reference evidence="3" key="1">
    <citation type="journal article" date="2018" name="Genome Biol. Evol.">
        <title>Genomics and development of Lentinus tigrinus, a white-rot wood-decaying mushroom with dimorphic fruiting bodies.</title>
        <authorList>
            <person name="Wu B."/>
            <person name="Xu Z."/>
            <person name="Knudson A."/>
            <person name="Carlson A."/>
            <person name="Chen N."/>
            <person name="Kovaka S."/>
            <person name="LaButti K."/>
            <person name="Lipzen A."/>
            <person name="Pennachio C."/>
            <person name="Riley R."/>
            <person name="Schakwitz W."/>
            <person name="Umezawa K."/>
            <person name="Ohm R.A."/>
            <person name="Grigoriev I.V."/>
            <person name="Nagy L.G."/>
            <person name="Gibbons J."/>
            <person name="Hibbett D."/>
        </authorList>
    </citation>
    <scope>NUCLEOTIDE SEQUENCE [LARGE SCALE GENOMIC DNA]</scope>
    <source>
        <strain evidence="3">ALCF2SS1-6</strain>
    </source>
</reference>
<dbReference type="Pfam" id="PF13430">
    <property type="entry name" value="DUF4112"/>
    <property type="match status" value="1"/>
</dbReference>
<feature type="transmembrane region" description="Helical" evidence="2">
    <location>
        <begin position="120"/>
        <end position="143"/>
    </location>
</feature>
<feature type="region of interest" description="Disordered" evidence="1">
    <location>
        <begin position="31"/>
        <end position="50"/>
    </location>
</feature>